<dbReference type="EMBL" id="LT907988">
    <property type="protein sequence ID" value="SOE52605.1"/>
    <property type="molecule type" value="Genomic_DNA"/>
</dbReference>
<evidence type="ECO:0000313" key="8">
    <source>
        <dbReference type="EMBL" id="SBT26985.1"/>
    </source>
</evidence>
<keyword evidence="3 6" id="KW-0812">Transmembrane</keyword>
<gene>
    <name evidence="8" type="ORF">ODI_01110</name>
    <name evidence="9" type="ORF">ODI_R4333</name>
</gene>
<keyword evidence="5 6" id="KW-0472">Membrane</keyword>
<evidence type="ECO:0000259" key="7">
    <source>
        <dbReference type="Pfam" id="PF04138"/>
    </source>
</evidence>
<keyword evidence="10" id="KW-1185">Reference proteome</keyword>
<evidence type="ECO:0000313" key="10">
    <source>
        <dbReference type="Proteomes" id="UP000078558"/>
    </source>
</evidence>
<dbReference type="EMBL" id="FLRC01000044">
    <property type="protein sequence ID" value="SBT26985.1"/>
    <property type="molecule type" value="Genomic_DNA"/>
</dbReference>
<reference evidence="9 10" key="2">
    <citation type="submission" date="2017-08" db="EMBL/GenBank/DDBJ databases">
        <authorList>
            <person name="de Groot N.N."/>
        </authorList>
    </citation>
    <scope>NUCLEOTIDE SEQUENCE [LARGE SCALE GENOMIC DNA]</scope>
    <source>
        <strain evidence="9">Orrdi1</strain>
    </source>
</reference>
<evidence type="ECO:0000256" key="1">
    <source>
        <dbReference type="ARBA" id="ARBA00004141"/>
    </source>
</evidence>
<feature type="transmembrane region" description="Helical" evidence="6">
    <location>
        <begin position="100"/>
        <end position="121"/>
    </location>
</feature>
<dbReference type="STRING" id="1851544.ODI_01110"/>
<dbReference type="GO" id="GO:0000271">
    <property type="term" value="P:polysaccharide biosynthetic process"/>
    <property type="evidence" value="ECO:0007669"/>
    <property type="project" value="InterPro"/>
</dbReference>
<evidence type="ECO:0000256" key="5">
    <source>
        <dbReference type="ARBA" id="ARBA00023136"/>
    </source>
</evidence>
<dbReference type="AlphaFoldDB" id="A0A1C3K6G4"/>
<feature type="transmembrane region" description="Helical" evidence="6">
    <location>
        <begin position="7"/>
        <end position="25"/>
    </location>
</feature>
<comment type="subcellular location">
    <subcellularLocation>
        <location evidence="1">Membrane</location>
        <topology evidence="1">Multi-pass membrane protein</topology>
    </subcellularLocation>
</comment>
<organism evidence="8 10">
    <name type="scientific">Orrella dioscoreae</name>
    <dbReference type="NCBI Taxonomy" id="1851544"/>
    <lineage>
        <taxon>Bacteria</taxon>
        <taxon>Pseudomonadati</taxon>
        <taxon>Pseudomonadota</taxon>
        <taxon>Betaproteobacteria</taxon>
        <taxon>Burkholderiales</taxon>
        <taxon>Alcaligenaceae</taxon>
        <taxon>Orrella</taxon>
    </lineage>
</organism>
<name>A0A1C3K6G4_9BURK</name>
<sequence>MRLLKQLISYGTIGVLSNLAGYLVYLGLTTLGTTPKMTMTVLYAVGATLSFLANRKLTFSHEGSLLGAAGRYVLAHLVGYSINFALLWGFVDRLGYPHQWVQAIAIFVVAAFLFVAMRLFVFRPAASMPKNSEG</sequence>
<dbReference type="PANTHER" id="PTHR38459:SF1">
    <property type="entry name" value="PROPHAGE BACTOPRENOL-LINKED GLUCOSE TRANSLOCASE HOMOLOG"/>
    <property type="match status" value="1"/>
</dbReference>
<dbReference type="Pfam" id="PF04138">
    <property type="entry name" value="GtrA_DPMS_TM"/>
    <property type="match status" value="1"/>
</dbReference>
<dbReference type="Proteomes" id="UP000078558">
    <property type="component" value="Chromosome I"/>
</dbReference>
<feature type="transmembrane region" description="Helical" evidence="6">
    <location>
        <begin position="65"/>
        <end position="88"/>
    </location>
</feature>
<dbReference type="GO" id="GO:0005886">
    <property type="term" value="C:plasma membrane"/>
    <property type="evidence" value="ECO:0007669"/>
    <property type="project" value="TreeGrafter"/>
</dbReference>
<protein>
    <submittedName>
        <fullName evidence="8">Possible (AF025396) ORF15x3 [Listonella anguillarum]</fullName>
    </submittedName>
</protein>
<dbReference type="KEGG" id="odi:ODI_R4333"/>
<evidence type="ECO:0000256" key="3">
    <source>
        <dbReference type="ARBA" id="ARBA00022692"/>
    </source>
</evidence>
<feature type="domain" description="GtrA/DPMS transmembrane" evidence="7">
    <location>
        <begin position="10"/>
        <end position="122"/>
    </location>
</feature>
<evidence type="ECO:0000256" key="2">
    <source>
        <dbReference type="ARBA" id="ARBA00009399"/>
    </source>
</evidence>
<dbReference type="PANTHER" id="PTHR38459">
    <property type="entry name" value="PROPHAGE BACTOPRENOL-LINKED GLUCOSE TRANSLOCASE HOMOLOG"/>
    <property type="match status" value="1"/>
</dbReference>
<evidence type="ECO:0000256" key="6">
    <source>
        <dbReference type="SAM" id="Phobius"/>
    </source>
</evidence>
<comment type="similarity">
    <text evidence="2">Belongs to the GtrA family.</text>
</comment>
<evidence type="ECO:0000256" key="4">
    <source>
        <dbReference type="ARBA" id="ARBA00022989"/>
    </source>
</evidence>
<reference evidence="8 10" key="1">
    <citation type="submission" date="2016-06" db="EMBL/GenBank/DDBJ databases">
        <authorList>
            <person name="Kjaerup R.B."/>
            <person name="Dalgaard T.S."/>
            <person name="Juul-Madsen H.R."/>
        </authorList>
    </citation>
    <scope>NUCLEOTIDE SEQUENCE [LARGE SCALE GENOMIC DNA]</scope>
    <source>
        <strain evidence="8">Orrdi1</strain>
    </source>
</reference>
<feature type="transmembrane region" description="Helical" evidence="6">
    <location>
        <begin position="37"/>
        <end position="53"/>
    </location>
</feature>
<proteinExistence type="inferred from homology"/>
<dbReference type="InterPro" id="IPR007267">
    <property type="entry name" value="GtrA_DPMS_TM"/>
</dbReference>
<keyword evidence="4 6" id="KW-1133">Transmembrane helix</keyword>
<dbReference type="InterPro" id="IPR051401">
    <property type="entry name" value="GtrA_CellWall_Glycosyl"/>
</dbReference>
<accession>A0A1C3K6G4</accession>
<evidence type="ECO:0000313" key="9">
    <source>
        <dbReference type="EMBL" id="SOE52605.1"/>
    </source>
</evidence>